<dbReference type="Proteomes" id="UP000799770">
    <property type="component" value="Unassembled WGS sequence"/>
</dbReference>
<name>A0A6A5ZLT7_9PLEO</name>
<protein>
    <submittedName>
        <fullName evidence="2">Uncharacterized protein</fullName>
    </submittedName>
</protein>
<feature type="region of interest" description="Disordered" evidence="1">
    <location>
        <begin position="107"/>
        <end position="137"/>
    </location>
</feature>
<evidence type="ECO:0000256" key="1">
    <source>
        <dbReference type="SAM" id="MobiDB-lite"/>
    </source>
</evidence>
<keyword evidence="3" id="KW-1185">Reference proteome</keyword>
<reference evidence="2" key="1">
    <citation type="journal article" date="2020" name="Stud. Mycol.">
        <title>101 Dothideomycetes genomes: a test case for predicting lifestyles and emergence of pathogens.</title>
        <authorList>
            <person name="Haridas S."/>
            <person name="Albert R."/>
            <person name="Binder M."/>
            <person name="Bloem J."/>
            <person name="Labutti K."/>
            <person name="Salamov A."/>
            <person name="Andreopoulos B."/>
            <person name="Baker S."/>
            <person name="Barry K."/>
            <person name="Bills G."/>
            <person name="Bluhm B."/>
            <person name="Cannon C."/>
            <person name="Castanera R."/>
            <person name="Culley D."/>
            <person name="Daum C."/>
            <person name="Ezra D."/>
            <person name="Gonzalez J."/>
            <person name="Henrissat B."/>
            <person name="Kuo A."/>
            <person name="Liang C."/>
            <person name="Lipzen A."/>
            <person name="Lutzoni F."/>
            <person name="Magnuson J."/>
            <person name="Mondo S."/>
            <person name="Nolan M."/>
            <person name="Ohm R."/>
            <person name="Pangilinan J."/>
            <person name="Park H.-J."/>
            <person name="Ramirez L."/>
            <person name="Alfaro M."/>
            <person name="Sun H."/>
            <person name="Tritt A."/>
            <person name="Yoshinaga Y."/>
            <person name="Zwiers L.-H."/>
            <person name="Turgeon B."/>
            <person name="Goodwin S."/>
            <person name="Spatafora J."/>
            <person name="Crous P."/>
            <person name="Grigoriev I."/>
        </authorList>
    </citation>
    <scope>NUCLEOTIDE SEQUENCE</scope>
    <source>
        <strain evidence="2">CBS 627.86</strain>
    </source>
</reference>
<organism evidence="2 3">
    <name type="scientific">Lophiotrema nucula</name>
    <dbReference type="NCBI Taxonomy" id="690887"/>
    <lineage>
        <taxon>Eukaryota</taxon>
        <taxon>Fungi</taxon>
        <taxon>Dikarya</taxon>
        <taxon>Ascomycota</taxon>
        <taxon>Pezizomycotina</taxon>
        <taxon>Dothideomycetes</taxon>
        <taxon>Pleosporomycetidae</taxon>
        <taxon>Pleosporales</taxon>
        <taxon>Lophiotremataceae</taxon>
        <taxon>Lophiotrema</taxon>
    </lineage>
</organism>
<gene>
    <name evidence="2" type="ORF">BDV96DRAFT_641702</name>
</gene>
<dbReference type="AlphaFoldDB" id="A0A6A5ZLT7"/>
<dbReference type="EMBL" id="ML977314">
    <property type="protein sequence ID" value="KAF2119823.1"/>
    <property type="molecule type" value="Genomic_DNA"/>
</dbReference>
<feature type="compositionally biased region" description="Polar residues" evidence="1">
    <location>
        <begin position="128"/>
        <end position="137"/>
    </location>
</feature>
<sequence length="297" mass="33286">MTPRKRQIKSNPGEHIGNLTHFRNPITGVDEPINPHAAKINELIWHTEQERMRKRWEAAQQQKTPKSKKIAQVLDNNEEEEELEYIKSERRTNIPGAQDVEAIASRLNDDSTTKKGGGSEVGLDFEPSDSNATLQSSDGEDLLHDAEEVLDSHEDDVRDGFVVGDKEEMDETPLHVPAAATEKGSKRNIFTDTDDGDEASILDTPRAALFKAIRSAKDKSSRELQRDIAVARGGSKQSGKRKITVTESISVTKKRRSTSTILGTRTAGYQGKCNIKIPVLQSRYIWNKETYSIHRDR</sequence>
<accession>A0A6A5ZLT7</accession>
<proteinExistence type="predicted"/>
<evidence type="ECO:0000313" key="2">
    <source>
        <dbReference type="EMBL" id="KAF2119823.1"/>
    </source>
</evidence>
<evidence type="ECO:0000313" key="3">
    <source>
        <dbReference type="Proteomes" id="UP000799770"/>
    </source>
</evidence>